<proteinExistence type="predicted"/>
<feature type="non-terminal residue" evidence="2">
    <location>
        <position position="126"/>
    </location>
</feature>
<dbReference type="Gene3D" id="2.40.40.10">
    <property type="entry name" value="RlpA-like domain"/>
    <property type="match status" value="1"/>
</dbReference>
<evidence type="ECO:0000256" key="1">
    <source>
        <dbReference type="ARBA" id="ARBA00022729"/>
    </source>
</evidence>
<dbReference type="RefSeq" id="XP_033595636.1">
    <property type="nucleotide sequence ID" value="XM_033741537.1"/>
</dbReference>
<keyword evidence="1" id="KW-0732">Signal</keyword>
<dbReference type="PANTHER" id="PTHR31836">
    <property type="match status" value="1"/>
</dbReference>
<dbReference type="InterPro" id="IPR036908">
    <property type="entry name" value="RlpA-like_sf"/>
</dbReference>
<dbReference type="AlphaFoldDB" id="A0A6A6VSQ5"/>
<dbReference type="InterPro" id="IPR051477">
    <property type="entry name" value="Expansin_CellWall"/>
</dbReference>
<dbReference type="GeneID" id="54482591"/>
<feature type="non-terminal residue" evidence="2">
    <location>
        <position position="1"/>
    </location>
</feature>
<dbReference type="Proteomes" id="UP000799437">
    <property type="component" value="Unassembled WGS sequence"/>
</dbReference>
<accession>A0A6A6VSQ5</accession>
<dbReference type="CDD" id="cd22191">
    <property type="entry name" value="DPBB_RlpA_EXP_N-like"/>
    <property type="match status" value="1"/>
</dbReference>
<dbReference type="PANTHER" id="PTHR31836:SF28">
    <property type="entry name" value="SRCR DOMAIN-CONTAINING PROTEIN-RELATED"/>
    <property type="match status" value="1"/>
</dbReference>
<dbReference type="EMBL" id="ML996585">
    <property type="protein sequence ID" value="KAF2753185.1"/>
    <property type="molecule type" value="Genomic_DNA"/>
</dbReference>
<sequence length="126" mass="13413">STLHTGDLTYYDPGLGACGITSAPTDPIVAISHDLFDAYMPVGASNPNLNPLCGREIEIFRNPAGGVAAGVADGNPDGGVKTMIVKVVDRCTGCAPTDLDVPKMVHEFFVADSTFEGRVEDMQWRW</sequence>
<dbReference type="SUPFAM" id="SSF50685">
    <property type="entry name" value="Barwin-like endoglucanases"/>
    <property type="match status" value="1"/>
</dbReference>
<reference evidence="2" key="1">
    <citation type="journal article" date="2020" name="Stud. Mycol.">
        <title>101 Dothideomycetes genomes: a test case for predicting lifestyles and emergence of pathogens.</title>
        <authorList>
            <person name="Haridas S."/>
            <person name="Albert R."/>
            <person name="Binder M."/>
            <person name="Bloem J."/>
            <person name="Labutti K."/>
            <person name="Salamov A."/>
            <person name="Andreopoulos B."/>
            <person name="Baker S."/>
            <person name="Barry K."/>
            <person name="Bills G."/>
            <person name="Bluhm B."/>
            <person name="Cannon C."/>
            <person name="Castanera R."/>
            <person name="Culley D."/>
            <person name="Daum C."/>
            <person name="Ezra D."/>
            <person name="Gonzalez J."/>
            <person name="Henrissat B."/>
            <person name="Kuo A."/>
            <person name="Liang C."/>
            <person name="Lipzen A."/>
            <person name="Lutzoni F."/>
            <person name="Magnuson J."/>
            <person name="Mondo S."/>
            <person name="Nolan M."/>
            <person name="Ohm R."/>
            <person name="Pangilinan J."/>
            <person name="Park H.-J."/>
            <person name="Ramirez L."/>
            <person name="Alfaro M."/>
            <person name="Sun H."/>
            <person name="Tritt A."/>
            <person name="Yoshinaga Y."/>
            <person name="Zwiers L.-H."/>
            <person name="Turgeon B."/>
            <person name="Goodwin S."/>
            <person name="Spatafora J."/>
            <person name="Crous P."/>
            <person name="Grigoriev I."/>
        </authorList>
    </citation>
    <scope>NUCLEOTIDE SEQUENCE</scope>
    <source>
        <strain evidence="2">CBS 121739</strain>
    </source>
</reference>
<evidence type="ECO:0000313" key="3">
    <source>
        <dbReference type="Proteomes" id="UP000799437"/>
    </source>
</evidence>
<organism evidence="2 3">
    <name type="scientific">Pseudovirgaria hyperparasitica</name>
    <dbReference type="NCBI Taxonomy" id="470096"/>
    <lineage>
        <taxon>Eukaryota</taxon>
        <taxon>Fungi</taxon>
        <taxon>Dikarya</taxon>
        <taxon>Ascomycota</taxon>
        <taxon>Pezizomycotina</taxon>
        <taxon>Dothideomycetes</taxon>
        <taxon>Dothideomycetes incertae sedis</taxon>
        <taxon>Acrospermales</taxon>
        <taxon>Acrospermaceae</taxon>
        <taxon>Pseudovirgaria</taxon>
    </lineage>
</organism>
<protein>
    <submittedName>
        <fullName evidence="2">Plant expansin</fullName>
    </submittedName>
</protein>
<keyword evidence="3" id="KW-1185">Reference proteome</keyword>
<dbReference type="OrthoDB" id="623670at2759"/>
<evidence type="ECO:0000313" key="2">
    <source>
        <dbReference type="EMBL" id="KAF2753185.1"/>
    </source>
</evidence>
<name>A0A6A6VSQ5_9PEZI</name>
<gene>
    <name evidence="2" type="ORF">EJ05DRAFT_429278</name>
</gene>